<gene>
    <name evidence="1" type="ORF">U14_05127</name>
</gene>
<dbReference type="EMBL" id="DF820460">
    <property type="protein sequence ID" value="GAK53853.1"/>
    <property type="molecule type" value="Genomic_DNA"/>
</dbReference>
<reference evidence="1" key="1">
    <citation type="journal article" date="2015" name="PeerJ">
        <title>First genomic representation of candidate bacterial phylum KSB3 points to enhanced environmental sensing as a trigger of wastewater bulking.</title>
        <authorList>
            <person name="Sekiguchi Y."/>
            <person name="Ohashi A."/>
            <person name="Parks D.H."/>
            <person name="Yamauchi T."/>
            <person name="Tyson G.W."/>
            <person name="Hugenholtz P."/>
        </authorList>
    </citation>
    <scope>NUCLEOTIDE SEQUENCE [LARGE SCALE GENOMIC DNA]</scope>
</reference>
<sequence length="54" mass="6009">MAQTTLNMMTIRIQNTIWRCVPMTSPYADAYGSTTTTAQLIALIVVKLPTYNSL</sequence>
<dbReference type="Proteomes" id="UP000030700">
    <property type="component" value="Unassembled WGS sequence"/>
</dbReference>
<evidence type="ECO:0000313" key="2">
    <source>
        <dbReference type="Proteomes" id="UP000030700"/>
    </source>
</evidence>
<proteinExistence type="predicted"/>
<dbReference type="HOGENOM" id="CLU_3040733_0_0_0"/>
<dbReference type="AlphaFoldDB" id="A0A081BR22"/>
<name>A0A081BR22_9BACT</name>
<accession>A0A081BR22</accession>
<keyword evidence="2" id="KW-1185">Reference proteome</keyword>
<evidence type="ECO:0000313" key="1">
    <source>
        <dbReference type="EMBL" id="GAK53853.1"/>
    </source>
</evidence>
<protein>
    <submittedName>
        <fullName evidence="1">Uncharacterized protein</fullName>
    </submittedName>
</protein>
<organism evidence="1">
    <name type="scientific">Candidatus Moduliflexus flocculans</name>
    <dbReference type="NCBI Taxonomy" id="1499966"/>
    <lineage>
        <taxon>Bacteria</taxon>
        <taxon>Candidatus Moduliflexota</taxon>
        <taxon>Candidatus Moduliflexia</taxon>
        <taxon>Candidatus Moduliflexales</taxon>
        <taxon>Candidatus Moduliflexaceae</taxon>
    </lineage>
</organism>